<organism evidence="2 3">
    <name type="scientific">[Candida] subhashii</name>
    <dbReference type="NCBI Taxonomy" id="561895"/>
    <lineage>
        <taxon>Eukaryota</taxon>
        <taxon>Fungi</taxon>
        <taxon>Dikarya</taxon>
        <taxon>Ascomycota</taxon>
        <taxon>Saccharomycotina</taxon>
        <taxon>Pichiomycetes</taxon>
        <taxon>Debaryomycetaceae</taxon>
        <taxon>Spathaspora</taxon>
    </lineage>
</organism>
<dbReference type="OrthoDB" id="2135762at2759"/>
<gene>
    <name evidence="2" type="ORF">J8A68_000128</name>
</gene>
<dbReference type="PANTHER" id="PTHR31749:SF3">
    <property type="entry name" value="KINETOCHORE-ASSOCIATED PROTEIN NSL1 HOMOLOG"/>
    <property type="match status" value="1"/>
</dbReference>
<dbReference type="Pfam" id="PF08641">
    <property type="entry name" value="Mis14"/>
    <property type="match status" value="1"/>
</dbReference>
<dbReference type="InterPro" id="IPR013950">
    <property type="entry name" value="Mis14/Nsl1"/>
</dbReference>
<evidence type="ECO:0000313" key="3">
    <source>
        <dbReference type="Proteomes" id="UP000694255"/>
    </source>
</evidence>
<dbReference type="PANTHER" id="PTHR31749">
    <property type="entry name" value="KINETOCHORE-ASSOCIATED PROTEIN NSL1 HOMOLOG"/>
    <property type="match status" value="1"/>
</dbReference>
<dbReference type="Proteomes" id="UP000694255">
    <property type="component" value="Unassembled WGS sequence"/>
</dbReference>
<name>A0A8J5QUK7_9ASCO</name>
<dbReference type="GeneID" id="73466929"/>
<feature type="coiled-coil region" evidence="1">
    <location>
        <begin position="148"/>
        <end position="181"/>
    </location>
</feature>
<keyword evidence="1" id="KW-0175">Coiled coil</keyword>
<dbReference type="GO" id="GO:0000070">
    <property type="term" value="P:mitotic sister chromatid segregation"/>
    <property type="evidence" value="ECO:0007669"/>
    <property type="project" value="InterPro"/>
</dbReference>
<comment type="caution">
    <text evidence="2">The sequence shown here is derived from an EMBL/GenBank/DDBJ whole genome shotgun (WGS) entry which is preliminary data.</text>
</comment>
<dbReference type="RefSeq" id="XP_049266566.1">
    <property type="nucleotide sequence ID" value="XM_049404858.1"/>
</dbReference>
<dbReference type="EMBL" id="JAGSYN010000011">
    <property type="protein sequence ID" value="KAG7666338.1"/>
    <property type="molecule type" value="Genomic_DNA"/>
</dbReference>
<keyword evidence="3" id="KW-1185">Reference proteome</keyword>
<sequence length="232" mass="27102">MDQIGHNKKIQISKSDLQYIHTNLLNRIHARLNVILPQSSTTTTIDPLKTEVSNLLQKFLLNSLDKANNSLLIDGRQVHSLSKTLSSNTPENIEPFNNELNKQLRKVVRDVEKETITVSKMRKEYPKLIRKGYKQVAESTDMKLTKYLQEQELKLQEQKQKQDIEEDNDDDEVDYEELKVDYIEHVNRLDRVKDGLPGLKAEFDQIDQTISFLDSEYEKSKESRNKRRKTSS</sequence>
<protein>
    <recommendedName>
        <fullName evidence="4">Kinetochore protein</fullName>
    </recommendedName>
</protein>
<proteinExistence type="predicted"/>
<evidence type="ECO:0000256" key="1">
    <source>
        <dbReference type="SAM" id="Coils"/>
    </source>
</evidence>
<dbReference type="AlphaFoldDB" id="A0A8J5QUK7"/>
<evidence type="ECO:0000313" key="2">
    <source>
        <dbReference type="EMBL" id="KAG7666338.1"/>
    </source>
</evidence>
<reference evidence="2 3" key="1">
    <citation type="journal article" date="2021" name="DNA Res.">
        <title>Genome analysis of Candida subhashii reveals its hybrid nature and dual mitochondrial genome conformations.</title>
        <authorList>
            <person name="Mixao V."/>
            <person name="Hegedusova E."/>
            <person name="Saus E."/>
            <person name="Pryszcz L.P."/>
            <person name="Cillingova A."/>
            <person name="Nosek J."/>
            <person name="Gabaldon T."/>
        </authorList>
    </citation>
    <scope>NUCLEOTIDE SEQUENCE [LARGE SCALE GENOMIC DNA]</scope>
    <source>
        <strain evidence="2 3">CBS 10753</strain>
    </source>
</reference>
<accession>A0A8J5QUK7</accession>
<evidence type="ECO:0008006" key="4">
    <source>
        <dbReference type="Google" id="ProtNLM"/>
    </source>
</evidence>
<dbReference type="GO" id="GO:0000444">
    <property type="term" value="C:MIS12/MIND type complex"/>
    <property type="evidence" value="ECO:0007669"/>
    <property type="project" value="TreeGrafter"/>
</dbReference>